<dbReference type="Proteomes" id="UP000326924">
    <property type="component" value="Unassembled WGS sequence"/>
</dbReference>
<evidence type="ECO:0000313" key="9">
    <source>
        <dbReference type="EMBL" id="KAA8904170.1"/>
    </source>
</evidence>
<dbReference type="InParanoid" id="A0A5J5EVX8"/>
<protein>
    <recommendedName>
        <fullName evidence="11">Succinate dehydrogenase cytochrome b560 subunit</fullName>
    </recommendedName>
</protein>
<dbReference type="GO" id="GO:0016020">
    <property type="term" value="C:membrane"/>
    <property type="evidence" value="ECO:0007669"/>
    <property type="project" value="UniProtKB-SubCell"/>
</dbReference>
<dbReference type="Pfam" id="PF01127">
    <property type="entry name" value="Sdh_cyt"/>
    <property type="match status" value="1"/>
</dbReference>
<evidence type="ECO:0000313" key="10">
    <source>
        <dbReference type="Proteomes" id="UP000326924"/>
    </source>
</evidence>
<evidence type="ECO:0000256" key="2">
    <source>
        <dbReference type="ARBA" id="ARBA00022617"/>
    </source>
</evidence>
<feature type="transmembrane region" description="Helical" evidence="8">
    <location>
        <begin position="176"/>
        <end position="194"/>
    </location>
</feature>
<evidence type="ECO:0000256" key="1">
    <source>
        <dbReference type="ARBA" id="ARBA00004141"/>
    </source>
</evidence>
<comment type="subcellular location">
    <subcellularLocation>
        <location evidence="1">Membrane</location>
        <topology evidence="1">Multi-pass membrane protein</topology>
    </subcellularLocation>
</comment>
<feature type="transmembrane region" description="Helical" evidence="8">
    <location>
        <begin position="137"/>
        <end position="155"/>
    </location>
</feature>
<keyword evidence="3 8" id="KW-0812">Transmembrane</keyword>
<keyword evidence="10" id="KW-1185">Reference proteome</keyword>
<evidence type="ECO:0000256" key="3">
    <source>
        <dbReference type="ARBA" id="ARBA00022692"/>
    </source>
</evidence>
<accession>A0A5J5EVX8</accession>
<dbReference type="InterPro" id="IPR018495">
    <property type="entry name" value="Succ_DH_cyt_bsu_CS"/>
</dbReference>
<dbReference type="GO" id="GO:0006121">
    <property type="term" value="P:mitochondrial electron transport, succinate to ubiquinone"/>
    <property type="evidence" value="ECO:0007669"/>
    <property type="project" value="TreeGrafter"/>
</dbReference>
<keyword evidence="4" id="KW-0479">Metal-binding</keyword>
<dbReference type="GO" id="GO:0005739">
    <property type="term" value="C:mitochondrion"/>
    <property type="evidence" value="ECO:0007669"/>
    <property type="project" value="GOC"/>
</dbReference>
<organism evidence="9 10">
    <name type="scientific">Sphaerosporella brunnea</name>
    <dbReference type="NCBI Taxonomy" id="1250544"/>
    <lineage>
        <taxon>Eukaryota</taxon>
        <taxon>Fungi</taxon>
        <taxon>Dikarya</taxon>
        <taxon>Ascomycota</taxon>
        <taxon>Pezizomycotina</taxon>
        <taxon>Pezizomycetes</taxon>
        <taxon>Pezizales</taxon>
        <taxon>Pyronemataceae</taxon>
        <taxon>Sphaerosporella</taxon>
    </lineage>
</organism>
<dbReference type="GO" id="GO:0009055">
    <property type="term" value="F:electron transfer activity"/>
    <property type="evidence" value="ECO:0007669"/>
    <property type="project" value="InterPro"/>
</dbReference>
<dbReference type="AlphaFoldDB" id="A0A5J5EVX8"/>
<dbReference type="Gene3D" id="1.20.1300.10">
    <property type="entry name" value="Fumarate reductase/succinate dehydrogenase, transmembrane subunit"/>
    <property type="match status" value="1"/>
</dbReference>
<dbReference type="PANTHER" id="PTHR10978:SF5">
    <property type="entry name" value="SUCCINATE DEHYDROGENASE CYTOCHROME B560 SUBUNIT, MITOCHONDRIAL"/>
    <property type="match status" value="1"/>
</dbReference>
<dbReference type="PROSITE" id="PS01000">
    <property type="entry name" value="SDH_CYT_1"/>
    <property type="match status" value="1"/>
</dbReference>
<evidence type="ECO:0000256" key="4">
    <source>
        <dbReference type="ARBA" id="ARBA00022723"/>
    </source>
</evidence>
<gene>
    <name evidence="9" type="ORF">FN846DRAFT_44385</name>
</gene>
<dbReference type="GO" id="GO:0046872">
    <property type="term" value="F:metal ion binding"/>
    <property type="evidence" value="ECO:0007669"/>
    <property type="project" value="UniProtKB-KW"/>
</dbReference>
<dbReference type="SUPFAM" id="SSF81343">
    <property type="entry name" value="Fumarate reductase respiratory complex transmembrane subunits"/>
    <property type="match status" value="1"/>
</dbReference>
<dbReference type="InterPro" id="IPR000701">
    <property type="entry name" value="SuccDH_FuR_B_TM-su"/>
</dbReference>
<dbReference type="CDD" id="cd03499">
    <property type="entry name" value="SQR_TypeC_SdhC"/>
    <property type="match status" value="1"/>
</dbReference>
<dbReference type="EMBL" id="VXIS01000112">
    <property type="protein sequence ID" value="KAA8904170.1"/>
    <property type="molecule type" value="Genomic_DNA"/>
</dbReference>
<dbReference type="PANTHER" id="PTHR10978">
    <property type="entry name" value="SUCCINATE DEHYDROGENASE CYTOCHROME B560 SUBUNIT"/>
    <property type="match status" value="1"/>
</dbReference>
<keyword evidence="7 8" id="KW-0472">Membrane</keyword>
<evidence type="ECO:0000256" key="7">
    <source>
        <dbReference type="ARBA" id="ARBA00023136"/>
    </source>
</evidence>
<dbReference type="InterPro" id="IPR014314">
    <property type="entry name" value="Succ_DH_cytb556"/>
</dbReference>
<dbReference type="InterPro" id="IPR034804">
    <property type="entry name" value="SQR/QFR_C/D"/>
</dbReference>
<evidence type="ECO:0008006" key="11">
    <source>
        <dbReference type="Google" id="ProtNLM"/>
    </source>
</evidence>
<dbReference type="GO" id="GO:0006099">
    <property type="term" value="P:tricarboxylic acid cycle"/>
    <property type="evidence" value="ECO:0007669"/>
    <property type="project" value="InterPro"/>
</dbReference>
<dbReference type="OrthoDB" id="588261at2759"/>
<keyword evidence="2" id="KW-0349">Heme</keyword>
<reference evidence="9 10" key="1">
    <citation type="submission" date="2019-09" db="EMBL/GenBank/DDBJ databases">
        <title>Draft genome of the ectomycorrhizal ascomycete Sphaerosporella brunnea.</title>
        <authorList>
            <consortium name="DOE Joint Genome Institute"/>
            <person name="Benucci G.M."/>
            <person name="Marozzi G."/>
            <person name="Antonielli L."/>
            <person name="Sanchez S."/>
            <person name="Marco P."/>
            <person name="Wang X."/>
            <person name="Falini L.B."/>
            <person name="Barry K."/>
            <person name="Haridas S."/>
            <person name="Lipzen A."/>
            <person name="Labutti K."/>
            <person name="Grigoriev I.V."/>
            <person name="Murat C."/>
            <person name="Martin F."/>
            <person name="Albertini E."/>
            <person name="Donnini D."/>
            <person name="Bonito G."/>
        </authorList>
    </citation>
    <scope>NUCLEOTIDE SEQUENCE [LARGE SCALE GENOMIC DNA]</scope>
    <source>
        <strain evidence="9 10">Sb_GMNB300</strain>
    </source>
</reference>
<evidence type="ECO:0000256" key="5">
    <source>
        <dbReference type="ARBA" id="ARBA00022989"/>
    </source>
</evidence>
<feature type="transmembrane region" description="Helical" evidence="8">
    <location>
        <begin position="96"/>
        <end position="117"/>
    </location>
</feature>
<comment type="caution">
    <text evidence="9">The sequence shown here is derived from an EMBL/GenBank/DDBJ whole genome shotgun (WGS) entry which is preliminary data.</text>
</comment>
<keyword evidence="6" id="KW-0408">Iron</keyword>
<keyword evidence="5 8" id="KW-1133">Transmembrane helix</keyword>
<sequence>MAFRTIFLRRSLQPFKHAGLTPPRITLTAAAHQIRLAATANPSSKPLDDLVVPLPKPRDELTTPMLEAQRRHRPLTPHLSIYQPQLTWYMSAFHRLTGLFIGGTLYAYLGAYAVAPWMGWHVDTNTLASMVASWPVVVKYVGKFCLAFPATYYFLDTIRHEIWNFGYCLDLKDVYRTGYAVLAGTAVGTIWLMFFM</sequence>
<proteinExistence type="predicted"/>
<evidence type="ECO:0000256" key="6">
    <source>
        <dbReference type="ARBA" id="ARBA00023004"/>
    </source>
</evidence>
<name>A0A5J5EVX8_9PEZI</name>
<evidence type="ECO:0000256" key="8">
    <source>
        <dbReference type="SAM" id="Phobius"/>
    </source>
</evidence>